<keyword evidence="2" id="KW-1185">Reference proteome</keyword>
<dbReference type="Gramene" id="EOY31674">
    <property type="protein sequence ID" value="EOY31674"/>
    <property type="gene ID" value="TCM_038716"/>
</dbReference>
<name>A0A061GX78_THECC</name>
<proteinExistence type="predicted"/>
<reference evidence="1 2" key="1">
    <citation type="journal article" date="2013" name="Genome Biol.">
        <title>The genome sequence of the most widely cultivated cacao type and its use to identify candidate genes regulating pod color.</title>
        <authorList>
            <person name="Motamayor J.C."/>
            <person name="Mockaitis K."/>
            <person name="Schmutz J."/>
            <person name="Haiminen N."/>
            <person name="Iii D.L."/>
            <person name="Cornejo O."/>
            <person name="Findley S.D."/>
            <person name="Zheng P."/>
            <person name="Utro F."/>
            <person name="Royaert S."/>
            <person name="Saski C."/>
            <person name="Jenkins J."/>
            <person name="Podicheti R."/>
            <person name="Zhao M."/>
            <person name="Scheffler B.E."/>
            <person name="Stack J.C."/>
            <person name="Feltus F.A."/>
            <person name="Mustiga G.M."/>
            <person name="Amores F."/>
            <person name="Phillips W."/>
            <person name="Marelli J.P."/>
            <person name="May G.D."/>
            <person name="Shapiro H."/>
            <person name="Ma J."/>
            <person name="Bustamante C.D."/>
            <person name="Schnell R.J."/>
            <person name="Main D."/>
            <person name="Gilbert D."/>
            <person name="Parida L."/>
            <person name="Kuhn D.N."/>
        </authorList>
    </citation>
    <scope>NUCLEOTIDE SEQUENCE [LARGE SCALE GENOMIC DNA]</scope>
    <source>
        <strain evidence="2">cv. Matina 1-6</strain>
    </source>
</reference>
<dbReference type="PANTHER" id="PTHR45835:SF99">
    <property type="entry name" value="CHROMO DOMAIN-CONTAINING PROTEIN-RELATED"/>
    <property type="match status" value="1"/>
</dbReference>
<dbReference type="Gene3D" id="3.30.420.10">
    <property type="entry name" value="Ribonuclease H-like superfamily/Ribonuclease H"/>
    <property type="match status" value="1"/>
</dbReference>
<organism evidence="1 2">
    <name type="scientific">Theobroma cacao</name>
    <name type="common">Cacao</name>
    <name type="synonym">Cocoa</name>
    <dbReference type="NCBI Taxonomy" id="3641"/>
    <lineage>
        <taxon>Eukaryota</taxon>
        <taxon>Viridiplantae</taxon>
        <taxon>Streptophyta</taxon>
        <taxon>Embryophyta</taxon>
        <taxon>Tracheophyta</taxon>
        <taxon>Spermatophyta</taxon>
        <taxon>Magnoliopsida</taxon>
        <taxon>eudicotyledons</taxon>
        <taxon>Gunneridae</taxon>
        <taxon>Pentapetalae</taxon>
        <taxon>rosids</taxon>
        <taxon>malvids</taxon>
        <taxon>Malvales</taxon>
        <taxon>Malvaceae</taxon>
        <taxon>Byttnerioideae</taxon>
        <taxon>Theobroma</taxon>
    </lineage>
</organism>
<protein>
    <submittedName>
        <fullName evidence="1">Uncharacterized protein</fullName>
    </submittedName>
</protein>
<dbReference type="AlphaFoldDB" id="A0A061GX78"/>
<accession>A0A061GX78</accession>
<dbReference type="Proteomes" id="UP000026915">
    <property type="component" value="Chromosome 9"/>
</dbReference>
<dbReference type="InterPro" id="IPR036397">
    <property type="entry name" value="RNaseH_sf"/>
</dbReference>
<evidence type="ECO:0000313" key="1">
    <source>
        <dbReference type="EMBL" id="EOY31674.1"/>
    </source>
</evidence>
<dbReference type="EMBL" id="CM001887">
    <property type="protein sequence ID" value="EOY31674.1"/>
    <property type="molecule type" value="Genomic_DNA"/>
</dbReference>
<sequence>MVRVGTKVQLSKLMKLKPLTFSRSNVSHDAQDFFDDIEEARAHEFEMLVQTLSMTVLEYNIKFIELSRYASYLVAIEEIKVMRFVNGLPLKLEERLKELGVEVLVVHPKAKDLEPKGQLTNRQSKKTIQILEDMLRACVIDFGVSWDRQLPLIEFAYNNSFQASIQMAPYEALYGHRCRLPICWFETGTSVETCYFSSCVSCFGTTKVPIGSIACDTTGVPTIGRCLSYGKVLVDILDEQVKKLRSKEMASVKVQWCNHSSEEVTWEIEDDMRAMYKHLFHEDQ</sequence>
<dbReference type="HOGENOM" id="CLU_981457_0_0_1"/>
<dbReference type="InterPro" id="IPR012337">
    <property type="entry name" value="RNaseH-like_sf"/>
</dbReference>
<dbReference type="PANTHER" id="PTHR45835">
    <property type="entry name" value="YALI0A06105P"/>
    <property type="match status" value="1"/>
</dbReference>
<gene>
    <name evidence="1" type="ORF">TCM_038716</name>
</gene>
<dbReference type="InParanoid" id="A0A061GX78"/>
<dbReference type="eggNOG" id="KOG0017">
    <property type="taxonomic scope" value="Eukaryota"/>
</dbReference>
<dbReference type="SUPFAM" id="SSF53098">
    <property type="entry name" value="Ribonuclease H-like"/>
    <property type="match status" value="1"/>
</dbReference>
<evidence type="ECO:0000313" key="2">
    <source>
        <dbReference type="Proteomes" id="UP000026915"/>
    </source>
</evidence>
<dbReference type="GO" id="GO:0003676">
    <property type="term" value="F:nucleic acid binding"/>
    <property type="evidence" value="ECO:0007669"/>
    <property type="project" value="InterPro"/>
</dbReference>